<reference evidence="2 3" key="1">
    <citation type="submission" date="2019-03" db="EMBL/GenBank/DDBJ databases">
        <title>First draft genome of Liparis tanakae, snailfish: a comprehensive survey of snailfish specific genes.</title>
        <authorList>
            <person name="Kim W."/>
            <person name="Song I."/>
            <person name="Jeong J.-H."/>
            <person name="Kim D."/>
            <person name="Kim S."/>
            <person name="Ryu S."/>
            <person name="Song J.Y."/>
            <person name="Lee S.K."/>
        </authorList>
    </citation>
    <scope>NUCLEOTIDE SEQUENCE [LARGE SCALE GENOMIC DNA]</scope>
    <source>
        <tissue evidence="2">Muscle</tissue>
    </source>
</reference>
<evidence type="ECO:0000313" key="3">
    <source>
        <dbReference type="Proteomes" id="UP000314294"/>
    </source>
</evidence>
<evidence type="ECO:0000313" key="2">
    <source>
        <dbReference type="EMBL" id="TNN36739.1"/>
    </source>
</evidence>
<dbReference type="Proteomes" id="UP000314294">
    <property type="component" value="Unassembled WGS sequence"/>
</dbReference>
<comment type="caution">
    <text evidence="2">The sequence shown here is derived from an EMBL/GenBank/DDBJ whole genome shotgun (WGS) entry which is preliminary data.</text>
</comment>
<gene>
    <name evidence="2" type="ORF">EYF80_053095</name>
</gene>
<feature type="region of interest" description="Disordered" evidence="1">
    <location>
        <begin position="35"/>
        <end position="65"/>
    </location>
</feature>
<sequence>MLRFCLGPRHSTPRRSVRPWDALMSAAAVSCCLTGMPSTSMTPARPAGEQGEQSSTSRGQSPTMDLVPRLQPRQVGAAALLHRQDVAGAAAAQLEAELVGPALVGRRHAEDFRDEGTRQVYPVEW</sequence>
<evidence type="ECO:0000256" key="1">
    <source>
        <dbReference type="SAM" id="MobiDB-lite"/>
    </source>
</evidence>
<name>A0A4Z2F6F1_9TELE</name>
<accession>A0A4Z2F6F1</accession>
<feature type="compositionally biased region" description="Polar residues" evidence="1">
    <location>
        <begin position="51"/>
        <end position="63"/>
    </location>
</feature>
<dbReference type="EMBL" id="SRLO01001578">
    <property type="protein sequence ID" value="TNN36739.1"/>
    <property type="molecule type" value="Genomic_DNA"/>
</dbReference>
<protein>
    <submittedName>
        <fullName evidence="2">Uncharacterized protein</fullName>
    </submittedName>
</protein>
<organism evidence="2 3">
    <name type="scientific">Liparis tanakae</name>
    <name type="common">Tanaka's snailfish</name>
    <dbReference type="NCBI Taxonomy" id="230148"/>
    <lineage>
        <taxon>Eukaryota</taxon>
        <taxon>Metazoa</taxon>
        <taxon>Chordata</taxon>
        <taxon>Craniata</taxon>
        <taxon>Vertebrata</taxon>
        <taxon>Euteleostomi</taxon>
        <taxon>Actinopterygii</taxon>
        <taxon>Neopterygii</taxon>
        <taxon>Teleostei</taxon>
        <taxon>Neoteleostei</taxon>
        <taxon>Acanthomorphata</taxon>
        <taxon>Eupercaria</taxon>
        <taxon>Perciformes</taxon>
        <taxon>Cottioidei</taxon>
        <taxon>Cottales</taxon>
        <taxon>Liparidae</taxon>
        <taxon>Liparis</taxon>
    </lineage>
</organism>
<dbReference type="AlphaFoldDB" id="A0A4Z2F6F1"/>
<keyword evidence="3" id="KW-1185">Reference proteome</keyword>
<proteinExistence type="predicted"/>